<dbReference type="InterPro" id="IPR039373">
    <property type="entry name" value="Peptidase_M28B"/>
</dbReference>
<protein>
    <recommendedName>
        <fullName evidence="1">Peptidase M28 domain-containing protein</fullName>
    </recommendedName>
</protein>
<dbReference type="RefSeq" id="WP_038088484.1">
    <property type="nucleotide sequence ID" value="NZ_JMIR01000015.1"/>
</dbReference>
<dbReference type="InterPro" id="IPR007484">
    <property type="entry name" value="Peptidase_M28"/>
</dbReference>
<proteinExistence type="predicted"/>
<dbReference type="Gene3D" id="3.40.630.10">
    <property type="entry name" value="Zn peptidases"/>
    <property type="match status" value="1"/>
</dbReference>
<accession>A0A074MAQ8</accession>
<sequence length="657" mass="73246">MLNKWLAPFQAEASGEAALNHARVISTHHRIQASPGYREAAQYCVNRLREYGLDAEIVSYPATPDVYFGNSRSFREWRCQEAELQLLHPVSKRLARYTEMELSVIQRSTATPPEGVTAELVLVENAVEEAGYQGIDVRGKLVLARGSQMRIHQLAVEKFGALGIVTDNMTAFPPLRTREDLADAVQYTSFWWYDESLTSFGFAVSPRVGDELRALCKKGPVTVRARVEAQLLEGQIENVEAFIPGETDEEVLLVSHLCHPKPGGNDNASGPSVLLETARTLQRLIREGRVAKPRRGIRFLLMPEFTGTHAHINHRQERLARTVAALNLDMVGADPAKSGGPLTVVKSSRSLPSYTAELAYGIWELAAEDCRDFNRTFGYSLTNHLLTPFSPGSDHYILADPTVGIPCPMMITWPDKFYHTSFDTVDNLSPQMMGRVASTAAAYLYWVSNAELPDLLALASRMAANLAQELEVQVRSVREGLIEGALAAERLLWLKDCKIADLRSLQRLVLAEDEERFQSDLAKKITFVEAVCEHFAAELESLLQASAQTLAEVAATTAEAADPLLQKVFRRRGIGPLDLNGFLRQLTPEEREAWVRAQDDALHDTGVFVQYYMDGKRTLAEILKLAELETDKKDVPFSLAFIRLLQRLDLIEEVTAE</sequence>
<reference evidence="2 3" key="1">
    <citation type="journal article" date="2013" name="Int. J. Syst. Evol. Microbiol.">
        <title>Tumebacillus flagellatus sp. nov., an alpha-amylase/pullulanase-producing bacterium isolated from cassava wastewater.</title>
        <authorList>
            <person name="Wang Q."/>
            <person name="Xie N."/>
            <person name="Qin Y."/>
            <person name="Shen N."/>
            <person name="Zhu J."/>
            <person name="Mi H."/>
            <person name="Huang R."/>
        </authorList>
    </citation>
    <scope>NUCLEOTIDE SEQUENCE [LARGE SCALE GENOMIC DNA]</scope>
    <source>
        <strain evidence="2 3">GST4</strain>
    </source>
</reference>
<dbReference type="Pfam" id="PF04389">
    <property type="entry name" value="Peptidase_M28"/>
    <property type="match status" value="1"/>
</dbReference>
<dbReference type="SUPFAM" id="SSF53187">
    <property type="entry name" value="Zn-dependent exopeptidases"/>
    <property type="match status" value="1"/>
</dbReference>
<dbReference type="PANTHER" id="PTHR10404:SF46">
    <property type="entry name" value="VACUOLAR PROTEIN SORTING-ASSOCIATED PROTEIN 70"/>
    <property type="match status" value="1"/>
</dbReference>
<dbReference type="SUPFAM" id="SSF52025">
    <property type="entry name" value="PA domain"/>
    <property type="match status" value="1"/>
</dbReference>
<dbReference type="PANTHER" id="PTHR10404">
    <property type="entry name" value="N-ACETYLATED-ALPHA-LINKED ACIDIC DIPEPTIDASE"/>
    <property type="match status" value="1"/>
</dbReference>
<name>A0A074MAQ8_9BACL</name>
<dbReference type="eggNOG" id="COG2234">
    <property type="taxonomic scope" value="Bacteria"/>
</dbReference>
<dbReference type="EMBL" id="JMIR01000015">
    <property type="protein sequence ID" value="KEO83002.1"/>
    <property type="molecule type" value="Genomic_DNA"/>
</dbReference>
<evidence type="ECO:0000313" key="2">
    <source>
        <dbReference type="EMBL" id="KEO83002.1"/>
    </source>
</evidence>
<dbReference type="Proteomes" id="UP000027931">
    <property type="component" value="Unassembled WGS sequence"/>
</dbReference>
<organism evidence="2 3">
    <name type="scientific">Tumebacillus flagellatus</name>
    <dbReference type="NCBI Taxonomy" id="1157490"/>
    <lineage>
        <taxon>Bacteria</taxon>
        <taxon>Bacillati</taxon>
        <taxon>Bacillota</taxon>
        <taxon>Bacilli</taxon>
        <taxon>Bacillales</taxon>
        <taxon>Alicyclobacillaceae</taxon>
        <taxon>Tumebacillus</taxon>
    </lineage>
</organism>
<keyword evidence="3" id="KW-1185">Reference proteome</keyword>
<evidence type="ECO:0000259" key="1">
    <source>
        <dbReference type="Pfam" id="PF04389"/>
    </source>
</evidence>
<dbReference type="AlphaFoldDB" id="A0A074MAQ8"/>
<comment type="caution">
    <text evidence="2">The sequence shown here is derived from an EMBL/GenBank/DDBJ whole genome shotgun (WGS) entry which is preliminary data.</text>
</comment>
<gene>
    <name evidence="2" type="ORF">EL26_11975</name>
</gene>
<dbReference type="STRING" id="1157490.EL26_11975"/>
<dbReference type="OrthoDB" id="345880at2"/>
<dbReference type="InterPro" id="IPR046450">
    <property type="entry name" value="PA_dom_sf"/>
</dbReference>
<evidence type="ECO:0000313" key="3">
    <source>
        <dbReference type="Proteomes" id="UP000027931"/>
    </source>
</evidence>
<feature type="domain" description="Peptidase M28" evidence="1">
    <location>
        <begin position="238"/>
        <end position="443"/>
    </location>
</feature>